<name>A0A1S1PPD0_9ACTN</name>
<dbReference type="InterPro" id="IPR009100">
    <property type="entry name" value="AcylCoA_DH/oxidase_NM_dom_sf"/>
</dbReference>
<gene>
    <name evidence="2" type="ORF">BBK14_23220</name>
</gene>
<dbReference type="InterPro" id="IPR037069">
    <property type="entry name" value="AcylCoA_DH/ox_N_sf"/>
</dbReference>
<evidence type="ECO:0000313" key="2">
    <source>
        <dbReference type="EMBL" id="OHV24688.1"/>
    </source>
</evidence>
<dbReference type="Proteomes" id="UP000179769">
    <property type="component" value="Unassembled WGS sequence"/>
</dbReference>
<reference evidence="3" key="1">
    <citation type="submission" date="2016-07" db="EMBL/GenBank/DDBJ databases">
        <title>Frankia sp. NRRL B-16219 Genome sequencing.</title>
        <authorList>
            <person name="Ghodhbane-Gtari F."/>
            <person name="Swanson E."/>
            <person name="Gueddou A."/>
            <person name="Louati M."/>
            <person name="Nouioui I."/>
            <person name="Hezbri K."/>
            <person name="Abebe-Akele F."/>
            <person name="Simpson S."/>
            <person name="Morris K."/>
            <person name="Thomas K."/>
            <person name="Gtari M."/>
            <person name="Tisa L.S."/>
        </authorList>
    </citation>
    <scope>NUCLEOTIDE SEQUENCE [LARGE SCALE GENOMIC DNA]</scope>
    <source>
        <strain evidence="3">NRRL B-16219</strain>
    </source>
</reference>
<dbReference type="EMBL" id="MAXA01000234">
    <property type="protein sequence ID" value="OHV24688.1"/>
    <property type="molecule type" value="Genomic_DNA"/>
</dbReference>
<comment type="caution">
    <text evidence="2">The sequence shown here is derived from an EMBL/GenBank/DDBJ whole genome shotgun (WGS) entry which is preliminary data.</text>
</comment>
<dbReference type="AlphaFoldDB" id="A0A1S1PPD0"/>
<dbReference type="RefSeq" id="WP_071065478.1">
    <property type="nucleotide sequence ID" value="NZ_MAXA01000234.1"/>
</dbReference>
<dbReference type="Pfam" id="PF02771">
    <property type="entry name" value="Acyl-CoA_dh_N"/>
    <property type="match status" value="1"/>
</dbReference>
<evidence type="ECO:0000259" key="1">
    <source>
        <dbReference type="Pfam" id="PF02771"/>
    </source>
</evidence>
<dbReference type="Gene3D" id="1.10.540.10">
    <property type="entry name" value="Acyl-CoA dehydrogenase/oxidase, N-terminal domain"/>
    <property type="match status" value="1"/>
</dbReference>
<evidence type="ECO:0000313" key="3">
    <source>
        <dbReference type="Proteomes" id="UP000179769"/>
    </source>
</evidence>
<feature type="domain" description="Acyl-CoA dehydrogenase/oxidase N-terminal" evidence="1">
    <location>
        <begin position="7"/>
        <end position="85"/>
    </location>
</feature>
<dbReference type="InterPro" id="IPR013786">
    <property type="entry name" value="AcylCoA_DH/ox_N"/>
</dbReference>
<protein>
    <recommendedName>
        <fullName evidence="1">Acyl-CoA dehydrogenase/oxidase N-terminal domain-containing protein</fullName>
    </recommendedName>
</protein>
<dbReference type="GO" id="GO:0016627">
    <property type="term" value="F:oxidoreductase activity, acting on the CH-CH group of donors"/>
    <property type="evidence" value="ECO:0007669"/>
    <property type="project" value="InterPro"/>
</dbReference>
<organism evidence="2 3">
    <name type="scientific">Parafrankia soli</name>
    <dbReference type="NCBI Taxonomy" id="2599596"/>
    <lineage>
        <taxon>Bacteria</taxon>
        <taxon>Bacillati</taxon>
        <taxon>Actinomycetota</taxon>
        <taxon>Actinomycetes</taxon>
        <taxon>Frankiales</taxon>
        <taxon>Frankiaceae</taxon>
        <taxon>Parafrankia</taxon>
    </lineage>
</organism>
<keyword evidence="3" id="KW-1185">Reference proteome</keyword>
<dbReference type="SUPFAM" id="SSF56645">
    <property type="entry name" value="Acyl-CoA dehydrogenase NM domain-like"/>
    <property type="match status" value="1"/>
</dbReference>
<dbReference type="GO" id="GO:0050660">
    <property type="term" value="F:flavin adenine dinucleotide binding"/>
    <property type="evidence" value="ECO:0007669"/>
    <property type="project" value="InterPro"/>
</dbReference>
<accession>A0A1S1PPD0</accession>
<proteinExistence type="predicted"/>
<sequence>MQFRLDEDQLAMRDVVRAFCADRFGLADITARDGKPTDPGLWAALAELGVLGVLVDEAGSGIGIIEAAIAFEQFGEHLAGGPVLWSTLAAPFVPGAADGRVRVAGVELTGTGLANAGPANAEPADGTNGSLVVEHADECDVLLLLRDDRVEVCPRAGLPPPVGGTPLDPLTPVAVFPHIPAGQVAGTCSRTTS</sequence>